<organism evidence="3 4">
    <name type="scientific">Sapajus apella</name>
    <name type="common">Brown-capped capuchin</name>
    <name type="synonym">Cebus apella</name>
    <dbReference type="NCBI Taxonomy" id="9515"/>
    <lineage>
        <taxon>Eukaryota</taxon>
        <taxon>Metazoa</taxon>
        <taxon>Chordata</taxon>
        <taxon>Craniata</taxon>
        <taxon>Vertebrata</taxon>
        <taxon>Euteleostomi</taxon>
        <taxon>Mammalia</taxon>
        <taxon>Eutheria</taxon>
        <taxon>Euarchontoglires</taxon>
        <taxon>Primates</taxon>
        <taxon>Haplorrhini</taxon>
        <taxon>Platyrrhini</taxon>
        <taxon>Cebidae</taxon>
        <taxon>Cebinae</taxon>
        <taxon>Sapajus</taxon>
    </lineage>
</organism>
<dbReference type="GO" id="GO:0005886">
    <property type="term" value="C:plasma membrane"/>
    <property type="evidence" value="ECO:0007669"/>
    <property type="project" value="TreeGrafter"/>
</dbReference>
<dbReference type="Gene3D" id="1.25.40.90">
    <property type="match status" value="1"/>
</dbReference>
<keyword evidence="3" id="KW-1185">Reference proteome</keyword>
<accession>A0A6J3GZ54</accession>
<proteinExistence type="predicted"/>
<dbReference type="GO" id="GO:0005768">
    <property type="term" value="C:endosome"/>
    <property type="evidence" value="ECO:0007669"/>
    <property type="project" value="TreeGrafter"/>
</dbReference>
<dbReference type="PROSITE" id="PS50942">
    <property type="entry name" value="ENTH"/>
    <property type="match status" value="1"/>
</dbReference>
<dbReference type="SUPFAM" id="SSF48464">
    <property type="entry name" value="ENTH/VHS domain"/>
    <property type="match status" value="1"/>
</dbReference>
<dbReference type="PANTHER" id="PTHR12276">
    <property type="entry name" value="EPSIN/ENT-RELATED"/>
    <property type="match status" value="1"/>
</dbReference>
<dbReference type="GeneID" id="116542296"/>
<dbReference type="SMART" id="SM00273">
    <property type="entry name" value="ENTH"/>
    <property type="match status" value="1"/>
</dbReference>
<dbReference type="RefSeq" id="XP_032123040.1">
    <property type="nucleotide sequence ID" value="XM_032267149.1"/>
</dbReference>
<evidence type="ECO:0000313" key="3">
    <source>
        <dbReference type="Proteomes" id="UP000504640"/>
    </source>
</evidence>
<dbReference type="GO" id="GO:0006897">
    <property type="term" value="P:endocytosis"/>
    <property type="evidence" value="ECO:0007669"/>
    <property type="project" value="TreeGrafter"/>
</dbReference>
<dbReference type="GO" id="GO:0030125">
    <property type="term" value="C:clathrin vesicle coat"/>
    <property type="evidence" value="ECO:0007669"/>
    <property type="project" value="TreeGrafter"/>
</dbReference>
<dbReference type="PANTHER" id="PTHR12276:SF57">
    <property type="entry name" value="ENTH DOMAIN-CONTAINING PROTEIN 1"/>
    <property type="match status" value="1"/>
</dbReference>
<feature type="domain" description="ENTH" evidence="2">
    <location>
        <begin position="9"/>
        <end position="141"/>
    </location>
</feature>
<protein>
    <submittedName>
        <fullName evidence="4">ENTH domain-containing protein 1</fullName>
    </submittedName>
</protein>
<evidence type="ECO:0000313" key="4">
    <source>
        <dbReference type="RefSeq" id="XP_032123040.1"/>
    </source>
</evidence>
<dbReference type="Proteomes" id="UP000504640">
    <property type="component" value="Unplaced"/>
</dbReference>
<dbReference type="CDD" id="cd16990">
    <property type="entry name" value="ENTH_Epsin"/>
    <property type="match status" value="1"/>
</dbReference>
<evidence type="ECO:0000256" key="1">
    <source>
        <dbReference type="SAM" id="MobiDB-lite"/>
    </source>
</evidence>
<dbReference type="Pfam" id="PF01417">
    <property type="entry name" value="ENTH"/>
    <property type="match status" value="1"/>
</dbReference>
<dbReference type="InterPro" id="IPR008942">
    <property type="entry name" value="ENTH_VHS"/>
</dbReference>
<dbReference type="GO" id="GO:0030276">
    <property type="term" value="F:clathrin binding"/>
    <property type="evidence" value="ECO:0007669"/>
    <property type="project" value="TreeGrafter"/>
</dbReference>
<dbReference type="FunFam" id="1.25.40.90:FF:000006">
    <property type="entry name" value="Clathrin interactor 1"/>
    <property type="match status" value="1"/>
</dbReference>
<dbReference type="CTD" id="150350"/>
<dbReference type="AlphaFoldDB" id="A0A6J3GZ54"/>
<reference evidence="4" key="1">
    <citation type="submission" date="2025-08" db="UniProtKB">
        <authorList>
            <consortium name="RefSeq"/>
        </authorList>
    </citation>
    <scope>IDENTIFICATION</scope>
    <source>
        <tissue evidence="4">Blood</tissue>
    </source>
</reference>
<dbReference type="GO" id="GO:0005543">
    <property type="term" value="F:phospholipid binding"/>
    <property type="evidence" value="ECO:0007669"/>
    <property type="project" value="TreeGrafter"/>
</dbReference>
<sequence length="641" mass="71281">MAFRRQVKNFVKNYSDAEIKVREATSNDPWGPSSSLMLDISDLTFNTISLSEIMNMLWHRLSDHGKNWRHVYKSLTLMDYLIKNGSKKVIQHCREGFCNLQTLKDFQHIDEAGKDQGYYIREKSKQVITLLMDEQLLCKEREVACRTRQRTSYSTWFSKRVFGSSSSLIACASAPTPDISASGKKYKLPKFGRLHNKKNMCKAGLKQEHCQDIHYPTETMLSQETLPLKIQGWKSAEDLMLFSDDEPKQLLPAAPPSIVSPVTCLSETAEVCTLLGADAVPTLSGNSPSLQTDVSLDKRSDGTLTNTLTENLLEAPLEKQSAAEGLKTLTILPAYWSSSKEEFISPNLRISQPDSTFHNQASVETLYLSSSFKIFDPVKETVINKAYQKPAQDSIIQMDDKIFKTTTQVSTPSEEASTFSPLSMSSPDLASPEKSAHLLSPILARPSFWTLSHQQMSSASFKDKDKSAKLHHSFASRGPVSPDAGENDNLNLLGIRPNNSDFAKKNISPISSSHRGEFSTPNADYISSSNWGGFSTRNVDHISSSHWGEFSTQNVDQFIPLSCSGFQSTKDFSRELEAKNSISVLLREVKSALARLHEDLSTVIQELSVINSHLMSMSLNSSQMSQSSQVPQSSEGSADQI</sequence>
<feature type="region of interest" description="Disordered" evidence="1">
    <location>
        <begin position="621"/>
        <end position="641"/>
    </location>
</feature>
<name>A0A6J3GZ54_SAPAP</name>
<dbReference type="InterPro" id="IPR013809">
    <property type="entry name" value="ENTH"/>
</dbReference>
<evidence type="ECO:0000259" key="2">
    <source>
        <dbReference type="PROSITE" id="PS50942"/>
    </source>
</evidence>
<gene>
    <name evidence="4" type="primary">ENTHD1</name>
</gene>